<protein>
    <submittedName>
        <fullName evidence="2">Exported protein</fullName>
    </submittedName>
</protein>
<evidence type="ECO:0000313" key="3">
    <source>
        <dbReference type="Proteomes" id="UP000008963"/>
    </source>
</evidence>
<dbReference type="OrthoDB" id="9912182at2"/>
<dbReference type="HOGENOM" id="CLU_1852391_0_0_7"/>
<organism evidence="2 3">
    <name type="scientific">Halobacteriovorax marinus (strain ATCC BAA-682 / DSM 15412 / SJ)</name>
    <name type="common">Bacteriovorax marinus</name>
    <dbReference type="NCBI Taxonomy" id="862908"/>
    <lineage>
        <taxon>Bacteria</taxon>
        <taxon>Pseudomonadati</taxon>
        <taxon>Bdellovibrionota</taxon>
        <taxon>Bacteriovoracia</taxon>
        <taxon>Bacteriovoracales</taxon>
        <taxon>Halobacteriovoraceae</taxon>
        <taxon>Halobacteriovorax</taxon>
    </lineage>
</organism>
<feature type="signal peptide" evidence="1">
    <location>
        <begin position="1"/>
        <end position="18"/>
    </location>
</feature>
<dbReference type="PATRIC" id="fig|862908.3.peg.1384"/>
<keyword evidence="1" id="KW-0732">Signal</keyword>
<dbReference type="KEGG" id="bmx:BMS_1454"/>
<keyword evidence="3" id="KW-1185">Reference proteome</keyword>
<dbReference type="EMBL" id="FQ312005">
    <property type="protein sequence ID" value="CBW26315.1"/>
    <property type="molecule type" value="Genomic_DNA"/>
</dbReference>
<reference evidence="3" key="1">
    <citation type="journal article" date="2013" name="ISME J.">
        <title>A small predatory core genome in the divergent marine Bacteriovorax marinus SJ and the terrestrial Bdellovibrio bacteriovorus.</title>
        <authorList>
            <person name="Crossman L.C."/>
            <person name="Chen H."/>
            <person name="Cerdeno-Tarraga A.M."/>
            <person name="Brooks K."/>
            <person name="Quail M.A."/>
            <person name="Pineiro S.A."/>
            <person name="Hobley L."/>
            <person name="Sockett R.E."/>
            <person name="Bentley S.D."/>
            <person name="Parkhill J."/>
            <person name="Williams H.N."/>
            <person name="Stine O.C."/>
        </authorList>
    </citation>
    <scope>NUCLEOTIDE SEQUENCE [LARGE SCALE GENOMIC DNA]</scope>
    <source>
        <strain evidence="3">ATCC BAA-682 / DSM 15412 / SJ</strain>
    </source>
</reference>
<evidence type="ECO:0000313" key="2">
    <source>
        <dbReference type="EMBL" id="CBW26315.1"/>
    </source>
</evidence>
<feature type="chain" id="PRO_5003154791" evidence="1">
    <location>
        <begin position="19"/>
        <end position="138"/>
    </location>
</feature>
<gene>
    <name evidence="2" type="ordered locus">BMS_1454</name>
</gene>
<sequence length="138" mass="15749">MKKFLSALCLLTIFSVMADTQVVYRYLNNELAGKFDNRMERIISKTIVNRCFGGEVELLDQKMDILMTDSMTSIIPVPENSKTSFDTRISIIFEFRNFDAVSEEEAFETVEVFIETSSNPNFKELMKVDISSSTGLCQ</sequence>
<dbReference type="Proteomes" id="UP000008963">
    <property type="component" value="Chromosome"/>
</dbReference>
<dbReference type="AlphaFoldDB" id="E1X087"/>
<proteinExistence type="predicted"/>
<accession>E1X087</accession>
<evidence type="ECO:0000256" key="1">
    <source>
        <dbReference type="SAM" id="SignalP"/>
    </source>
</evidence>
<dbReference type="RefSeq" id="WP_014244098.1">
    <property type="nucleotide sequence ID" value="NC_016620.1"/>
</dbReference>
<name>E1X087_HALMS</name>